<accession>A0AB34K9C4</accession>
<gene>
    <name evidence="5" type="ORF">AB1Y20_001677</name>
</gene>
<feature type="transmembrane region" description="Helical" evidence="3">
    <location>
        <begin position="553"/>
        <end position="572"/>
    </location>
</feature>
<keyword evidence="3" id="KW-0812">Transmembrane</keyword>
<sequence>MHTRRTPEVHTPSAGEGHTSSADEGHTPSANEDHTPSADKGHACADGFHDVAVREKSIQVSASSHESAERAAVLAIDGDDSTRWASEFGDVQWIQVDFDQPYLISTVAILWEAALPKQFDVELCVSEEQAICGIDENSNRKRSNRRQAQEGEGYGDWGEEEGEDDEDDEDWEDEPEMDATDWTSDEHRQHEKENNGQTNNAVQDSHEKGVSDDMAAGDGLGALLSPSTNQTAAPSQPPTPCRPCTDVPDSYMREHSLLCPTFSWAHSNRCNSDALWRKYRICSLSCFLAGNGYPTDNNCCLPSPPPPSPPPSPPSPWITVAHEDAPQHADWTWTNVAWPTGATVSGVVQHAGDFPVGRSLRIKMAGRQTPWGISLFTLRVCAQNLPSPSPLPPNPPSAPPPPLPPPHPPYHGPLSPPGPPPDVPPPPTNQPPWWMPLPSPPYRPPPPAPRDCKKVKCDLGVSHLHHKIARLDAPDTPPPPPRPLPPPSPPAPSPSPSPPVDYRRYYIPSPPPPCVRPPASERPTMTKILLEPRDIAAKMSSVERALGMHFTPAYYAAIAIGLAVFVMVLRYLSTSAKPIAIKGIRDASRRGPIGGKRRGKSTVSTNELQDDSSIEGGDEETNELIHSCNEPLRTIPVRFTWDGQQAAFDVELADLQLPSVRKLVQHVAMLGSDHMGVRIKPSMMHVEYKVEDSSGVMTRKHLHIGSSFPDVCRSKGLVVHKKGTLGESDGETDVEICMPLSHDGVPLRTDIDGDSVYID</sequence>
<keyword evidence="3" id="KW-1133">Transmembrane helix</keyword>
<feature type="domain" description="F5/8 type C" evidence="4">
    <location>
        <begin position="41"/>
        <end position="109"/>
    </location>
</feature>
<feature type="compositionally biased region" description="Acidic residues" evidence="2">
    <location>
        <begin position="157"/>
        <end position="179"/>
    </location>
</feature>
<feature type="compositionally biased region" description="Basic and acidic residues" evidence="2">
    <location>
        <begin position="21"/>
        <end position="44"/>
    </location>
</feature>
<dbReference type="EMBL" id="JBGBPQ010000001">
    <property type="protein sequence ID" value="KAL1530780.1"/>
    <property type="molecule type" value="Genomic_DNA"/>
</dbReference>
<organism evidence="5 6">
    <name type="scientific">Prymnesium parvum</name>
    <name type="common">Toxic golden alga</name>
    <dbReference type="NCBI Taxonomy" id="97485"/>
    <lineage>
        <taxon>Eukaryota</taxon>
        <taxon>Haptista</taxon>
        <taxon>Haptophyta</taxon>
        <taxon>Prymnesiophyceae</taxon>
        <taxon>Prymnesiales</taxon>
        <taxon>Prymnesiaceae</taxon>
        <taxon>Prymnesium</taxon>
    </lineage>
</organism>
<feature type="region of interest" description="Disordered" evidence="2">
    <location>
        <begin position="139"/>
        <end position="241"/>
    </location>
</feature>
<evidence type="ECO:0000259" key="4">
    <source>
        <dbReference type="PROSITE" id="PS50022"/>
    </source>
</evidence>
<evidence type="ECO:0000256" key="3">
    <source>
        <dbReference type="SAM" id="Phobius"/>
    </source>
</evidence>
<feature type="region of interest" description="Disordered" evidence="2">
    <location>
        <begin position="1"/>
        <end position="44"/>
    </location>
</feature>
<dbReference type="SUPFAM" id="SSF49785">
    <property type="entry name" value="Galactose-binding domain-like"/>
    <property type="match status" value="1"/>
</dbReference>
<evidence type="ECO:0000256" key="2">
    <source>
        <dbReference type="SAM" id="MobiDB-lite"/>
    </source>
</evidence>
<feature type="compositionally biased region" description="Acidic residues" evidence="2">
    <location>
        <begin position="608"/>
        <end position="621"/>
    </location>
</feature>
<dbReference type="PROSITE" id="PS50022">
    <property type="entry name" value="FA58C_3"/>
    <property type="match status" value="1"/>
</dbReference>
<keyword evidence="3" id="KW-0472">Membrane</keyword>
<evidence type="ECO:0000313" key="6">
    <source>
        <dbReference type="Proteomes" id="UP001515480"/>
    </source>
</evidence>
<protein>
    <recommendedName>
        <fullName evidence="4">F5/8 type C domain-containing protein</fullName>
    </recommendedName>
</protein>
<dbReference type="PANTHER" id="PTHR13037:SF24">
    <property type="entry name" value="POLYCOMB PROTEIN PCL-RELATED"/>
    <property type="match status" value="1"/>
</dbReference>
<feature type="compositionally biased region" description="Pro residues" evidence="2">
    <location>
        <begin position="475"/>
        <end position="499"/>
    </location>
</feature>
<feature type="region of interest" description="Disordered" evidence="2">
    <location>
        <begin position="588"/>
        <end position="621"/>
    </location>
</feature>
<dbReference type="Pfam" id="PF22633">
    <property type="entry name" value="F5_F8_type_C_2"/>
    <property type="match status" value="1"/>
</dbReference>
<dbReference type="Gene3D" id="2.60.120.260">
    <property type="entry name" value="Galactose-binding domain-like"/>
    <property type="match status" value="1"/>
</dbReference>
<dbReference type="InterPro" id="IPR000421">
    <property type="entry name" value="FA58C"/>
</dbReference>
<feature type="region of interest" description="Disordered" evidence="2">
    <location>
        <begin position="387"/>
        <end position="454"/>
    </location>
</feature>
<dbReference type="PANTHER" id="PTHR13037">
    <property type="entry name" value="FORMIN"/>
    <property type="match status" value="1"/>
</dbReference>
<feature type="compositionally biased region" description="Basic and acidic residues" evidence="2">
    <location>
        <begin position="184"/>
        <end position="194"/>
    </location>
</feature>
<proteinExistence type="predicted"/>
<feature type="compositionally biased region" description="Pro residues" evidence="2">
    <location>
        <begin position="387"/>
        <end position="449"/>
    </location>
</feature>
<dbReference type="InterPro" id="IPR008979">
    <property type="entry name" value="Galactose-bd-like_sf"/>
</dbReference>
<evidence type="ECO:0000256" key="1">
    <source>
        <dbReference type="ARBA" id="ARBA00022581"/>
    </source>
</evidence>
<feature type="compositionally biased region" description="Polar residues" evidence="2">
    <location>
        <begin position="225"/>
        <end position="234"/>
    </location>
</feature>
<dbReference type="PRINTS" id="PR01217">
    <property type="entry name" value="PRICHEXTENSN"/>
</dbReference>
<keyword evidence="1" id="KW-0945">Host-virus interaction</keyword>
<keyword evidence="6" id="KW-1185">Reference proteome</keyword>
<dbReference type="Proteomes" id="UP001515480">
    <property type="component" value="Unassembled WGS sequence"/>
</dbReference>
<feature type="region of interest" description="Disordered" evidence="2">
    <location>
        <begin position="470"/>
        <end position="503"/>
    </location>
</feature>
<evidence type="ECO:0000313" key="5">
    <source>
        <dbReference type="EMBL" id="KAL1530780.1"/>
    </source>
</evidence>
<comment type="caution">
    <text evidence="5">The sequence shown here is derived from an EMBL/GenBank/DDBJ whole genome shotgun (WGS) entry which is preliminary data.</text>
</comment>
<name>A0AB34K9C4_PRYPA</name>
<reference evidence="5 6" key="1">
    <citation type="journal article" date="2024" name="Science">
        <title>Giant polyketide synthase enzymes in the biosynthesis of giant marine polyether toxins.</title>
        <authorList>
            <person name="Fallon T.R."/>
            <person name="Shende V.V."/>
            <person name="Wierzbicki I.H."/>
            <person name="Pendleton A.L."/>
            <person name="Watervoot N.F."/>
            <person name="Auber R.P."/>
            <person name="Gonzalez D.J."/>
            <person name="Wisecaver J.H."/>
            <person name="Moore B.S."/>
        </authorList>
    </citation>
    <scope>NUCLEOTIDE SEQUENCE [LARGE SCALE GENOMIC DNA]</scope>
    <source>
        <strain evidence="5 6">12B1</strain>
    </source>
</reference>
<dbReference type="AlphaFoldDB" id="A0AB34K9C4"/>